<dbReference type="AlphaFoldDB" id="A0A815Y5M6"/>
<dbReference type="Proteomes" id="UP000681722">
    <property type="component" value="Unassembled WGS sequence"/>
</dbReference>
<dbReference type="Proteomes" id="UP000663829">
    <property type="component" value="Unassembled WGS sequence"/>
</dbReference>
<dbReference type="CDD" id="cd00882">
    <property type="entry name" value="Ras_like_GTPase"/>
    <property type="match status" value="1"/>
</dbReference>
<dbReference type="EMBL" id="CAJOBC010094844">
    <property type="protein sequence ID" value="CAF4428334.1"/>
    <property type="molecule type" value="Genomic_DNA"/>
</dbReference>
<evidence type="ECO:0000256" key="2">
    <source>
        <dbReference type="ARBA" id="ARBA00023134"/>
    </source>
</evidence>
<reference evidence="6" key="1">
    <citation type="submission" date="2021-02" db="EMBL/GenBank/DDBJ databases">
        <authorList>
            <person name="Nowell W R."/>
        </authorList>
    </citation>
    <scope>NUCLEOTIDE SEQUENCE</scope>
</reference>
<dbReference type="PROSITE" id="PS51715">
    <property type="entry name" value="G_GB1_RHD3"/>
    <property type="match status" value="1"/>
</dbReference>
<keyword evidence="1" id="KW-0547">Nucleotide-binding</keyword>
<keyword evidence="8" id="KW-1185">Reference proteome</keyword>
<gene>
    <name evidence="6" type="ORF">GPM918_LOCUS40086</name>
    <name evidence="7" type="ORF">SRO942_LOCUS41005</name>
</gene>
<evidence type="ECO:0000313" key="7">
    <source>
        <dbReference type="EMBL" id="CAF4428334.1"/>
    </source>
</evidence>
<dbReference type="InterPro" id="IPR006073">
    <property type="entry name" value="GTP-bd"/>
</dbReference>
<sequence length="644" mass="75380">VVEGGGKDYVAPFNDQINTTVGHLINTDSTTASQYQSMTINDNNTTELKIILCCICEQSNLFQFKDLVQCGGFQYLNQILNDISETLVDIINDKQHTFPEFIQGFLTPIMYLLKRQPNLDDFLNTLKFKYVEMQQRMNDQSKETINLSLRMLLHVLFMNSDLFLRRILMSLLSKRNPVPFISPNIVHGNKNEQYEFVLDIIHVWNYTRPTILSFGIGPCHGKSTLLNKLFKSTFEQSVNSIYFQQTIDIDFRYNFFDSEQIINIADTHGQIEKKLLRKIHKLFDEFLIQIDKTYFDQQPKALLEYIELLSEEKFQMIIIRDTPKQSLQECSLKINTTLKQSESDLSQQLYVYPLINISNTDNRNSVLAIEHLRKEIFKKINEKIQIINDKDEILLNLQKLMEKDYAESLKKMNKIIQPLKSCLLQKNEYQNQQNFPLYLKFQELCKLRRELKRFSFYEESKTILEIHKKIYELENELDPHTKTSSSIKCGYVFYSFIEVFKSDNMFRLMSLDLLSSELKYELSSLSGNKSISDLSVENAFLSLDVLWRNSIVCYGHATNDIQNLITNSYSDFVAAGFPFEIIDGDNFHFQHEFLRKIFNKNFNNFAFERILVISIIGSQNTGKSTLLNYTFGTLFDVREGRCTR</sequence>
<dbReference type="InterPro" id="IPR030386">
    <property type="entry name" value="G_GB1_RHD3_dom"/>
</dbReference>
<dbReference type="PROSITE" id="PS51717">
    <property type="entry name" value="G_VLIG"/>
    <property type="match status" value="1"/>
</dbReference>
<evidence type="ECO:0000256" key="3">
    <source>
        <dbReference type="PROSITE-ProRule" id="PRU01052"/>
    </source>
</evidence>
<protein>
    <submittedName>
        <fullName evidence="6">Uncharacterized protein</fullName>
    </submittedName>
</protein>
<feature type="domain" description="VLIG-type G" evidence="5">
    <location>
        <begin position="607"/>
        <end position="644"/>
    </location>
</feature>
<comment type="caution">
    <text evidence="6">The sequence shown here is derived from an EMBL/GenBank/DDBJ whole genome shotgun (WGS) entry which is preliminary data.</text>
</comment>
<dbReference type="InterPro" id="IPR030383">
    <property type="entry name" value="G_VLIG_dom"/>
</dbReference>
<dbReference type="GO" id="GO:0005525">
    <property type="term" value="F:GTP binding"/>
    <property type="evidence" value="ECO:0007669"/>
    <property type="project" value="UniProtKB-KW"/>
</dbReference>
<dbReference type="Pfam" id="PF01926">
    <property type="entry name" value="MMR_HSR1"/>
    <property type="match status" value="1"/>
</dbReference>
<organism evidence="6 8">
    <name type="scientific">Didymodactylos carnosus</name>
    <dbReference type="NCBI Taxonomy" id="1234261"/>
    <lineage>
        <taxon>Eukaryota</taxon>
        <taxon>Metazoa</taxon>
        <taxon>Spiralia</taxon>
        <taxon>Gnathifera</taxon>
        <taxon>Rotifera</taxon>
        <taxon>Eurotatoria</taxon>
        <taxon>Bdelloidea</taxon>
        <taxon>Philodinida</taxon>
        <taxon>Philodinidae</taxon>
        <taxon>Didymodactylos</taxon>
    </lineage>
</organism>
<proteinExistence type="inferred from homology"/>
<dbReference type="PANTHER" id="PTHR22796">
    <property type="entry name" value="URG4-RELATED"/>
    <property type="match status" value="1"/>
</dbReference>
<accession>A0A815Y5M6</accession>
<dbReference type="EMBL" id="CAJNOQ010029055">
    <property type="protein sequence ID" value="CAF1566118.1"/>
    <property type="molecule type" value="Genomic_DNA"/>
</dbReference>
<dbReference type="InterPro" id="IPR027417">
    <property type="entry name" value="P-loop_NTPase"/>
</dbReference>
<evidence type="ECO:0000256" key="1">
    <source>
        <dbReference type="ARBA" id="ARBA00022741"/>
    </source>
</evidence>
<evidence type="ECO:0000259" key="5">
    <source>
        <dbReference type="PROSITE" id="PS51717"/>
    </source>
</evidence>
<keyword evidence="2" id="KW-0342">GTP-binding</keyword>
<feature type="domain" description="GB1/RHD3-type G" evidence="4">
    <location>
        <begin position="607"/>
        <end position="644"/>
    </location>
</feature>
<evidence type="ECO:0000259" key="4">
    <source>
        <dbReference type="PROSITE" id="PS51715"/>
    </source>
</evidence>
<evidence type="ECO:0000313" key="8">
    <source>
        <dbReference type="Proteomes" id="UP000663829"/>
    </source>
</evidence>
<dbReference type="OrthoDB" id="10605345at2759"/>
<comment type="similarity">
    <text evidence="3">Belongs to the TRAFAC class dynamin-like GTPase superfamily. GB1/RHD3 GTPase family.</text>
</comment>
<evidence type="ECO:0000313" key="6">
    <source>
        <dbReference type="EMBL" id="CAF1566118.1"/>
    </source>
</evidence>
<dbReference type="PANTHER" id="PTHR22796:SF1">
    <property type="entry name" value="VWFA DOMAIN-CONTAINING PROTEIN"/>
    <property type="match status" value="1"/>
</dbReference>
<feature type="non-terminal residue" evidence="6">
    <location>
        <position position="1"/>
    </location>
</feature>
<name>A0A815Y5M6_9BILA</name>
<dbReference type="SUPFAM" id="SSF52540">
    <property type="entry name" value="P-loop containing nucleoside triphosphate hydrolases"/>
    <property type="match status" value="2"/>
</dbReference>
<feature type="non-terminal residue" evidence="6">
    <location>
        <position position="644"/>
    </location>
</feature>
<dbReference type="Gene3D" id="3.40.50.300">
    <property type="entry name" value="P-loop containing nucleotide triphosphate hydrolases"/>
    <property type="match status" value="2"/>
</dbReference>
<dbReference type="Pfam" id="PF25683">
    <property type="entry name" value="URGCP_GTPase"/>
    <property type="match status" value="1"/>
</dbReference>